<dbReference type="GO" id="GO:0062129">
    <property type="term" value="C:chitin-based extracellular matrix"/>
    <property type="evidence" value="ECO:0007669"/>
    <property type="project" value="TreeGrafter"/>
</dbReference>
<reference evidence="5 6" key="1">
    <citation type="submission" date="2023-03" db="EMBL/GenBank/DDBJ databases">
        <title>High-quality genome of Scylla paramamosain provides insights in environmental adaptation.</title>
        <authorList>
            <person name="Zhang L."/>
        </authorList>
    </citation>
    <scope>NUCLEOTIDE SEQUENCE [LARGE SCALE GENOMIC DNA]</scope>
    <source>
        <strain evidence="5">LZ_2023a</strain>
        <tissue evidence="5">Muscle</tissue>
    </source>
</reference>
<evidence type="ECO:0000313" key="5">
    <source>
        <dbReference type="EMBL" id="KAK8403300.1"/>
    </source>
</evidence>
<organism evidence="5 6">
    <name type="scientific">Scylla paramamosain</name>
    <name type="common">Mud crab</name>
    <dbReference type="NCBI Taxonomy" id="85552"/>
    <lineage>
        <taxon>Eukaryota</taxon>
        <taxon>Metazoa</taxon>
        <taxon>Ecdysozoa</taxon>
        <taxon>Arthropoda</taxon>
        <taxon>Crustacea</taxon>
        <taxon>Multicrustacea</taxon>
        <taxon>Malacostraca</taxon>
        <taxon>Eumalacostraca</taxon>
        <taxon>Eucarida</taxon>
        <taxon>Decapoda</taxon>
        <taxon>Pleocyemata</taxon>
        <taxon>Brachyura</taxon>
        <taxon>Eubrachyura</taxon>
        <taxon>Portunoidea</taxon>
        <taxon>Portunidae</taxon>
        <taxon>Portuninae</taxon>
        <taxon>Scylla</taxon>
    </lineage>
</organism>
<evidence type="ECO:0000313" key="6">
    <source>
        <dbReference type="Proteomes" id="UP001487740"/>
    </source>
</evidence>
<dbReference type="InterPro" id="IPR031311">
    <property type="entry name" value="CHIT_BIND_RR_consensus"/>
</dbReference>
<name>A0AAW0UTE0_SCYPA</name>
<dbReference type="GO" id="GO:0008010">
    <property type="term" value="F:structural constituent of chitin-based larval cuticle"/>
    <property type="evidence" value="ECO:0007669"/>
    <property type="project" value="TreeGrafter"/>
</dbReference>
<evidence type="ECO:0008006" key="7">
    <source>
        <dbReference type="Google" id="ProtNLM"/>
    </source>
</evidence>
<dbReference type="Proteomes" id="UP001487740">
    <property type="component" value="Unassembled WGS sequence"/>
</dbReference>
<accession>A0AAW0UTE0</accession>
<dbReference type="InterPro" id="IPR000618">
    <property type="entry name" value="Insect_cuticle"/>
</dbReference>
<dbReference type="PANTHER" id="PTHR10380">
    <property type="entry name" value="CUTICLE PROTEIN"/>
    <property type="match status" value="1"/>
</dbReference>
<keyword evidence="4" id="KW-0732">Signal</keyword>
<protein>
    <recommendedName>
        <fullName evidence="7">Cuticle protein</fullName>
    </recommendedName>
</protein>
<dbReference type="EMBL" id="JARAKH010000006">
    <property type="protein sequence ID" value="KAK8403300.1"/>
    <property type="molecule type" value="Genomic_DNA"/>
</dbReference>
<gene>
    <name evidence="5" type="ORF">O3P69_000427</name>
</gene>
<sequence>MRTAVVLAVLLGVCAAAKLDGLQHHNHNNDHDHHHDDHHNHEDVDHAHTHTEGTNNPPENAHRTDGVAHAERDTLKERFNIQAGSIHHQEFSAGKPGGESAVQGSYSWKAPNGETFTVKYVADKLGFRPTIHRSGSSSSTSKTLPISEDSRSPARTFNHLQGSAKKSPSEAHLQLVWFTRFTVAAWSIHLTALFRITDLISVLWFRRFT</sequence>
<keyword evidence="1 2" id="KW-0193">Cuticle</keyword>
<feature type="region of interest" description="Disordered" evidence="3">
    <location>
        <begin position="131"/>
        <end position="153"/>
    </location>
</feature>
<dbReference type="PROSITE" id="PS51155">
    <property type="entry name" value="CHIT_BIND_RR_2"/>
    <property type="match status" value="1"/>
</dbReference>
<dbReference type="Pfam" id="PF00379">
    <property type="entry name" value="Chitin_bind_4"/>
    <property type="match status" value="1"/>
</dbReference>
<evidence type="ECO:0000256" key="1">
    <source>
        <dbReference type="ARBA" id="ARBA00022460"/>
    </source>
</evidence>
<keyword evidence="6" id="KW-1185">Reference proteome</keyword>
<feature type="chain" id="PRO_5043810735" description="Cuticle protein" evidence="4">
    <location>
        <begin position="17"/>
        <end position="209"/>
    </location>
</feature>
<evidence type="ECO:0000256" key="2">
    <source>
        <dbReference type="PROSITE-ProRule" id="PRU00497"/>
    </source>
</evidence>
<proteinExistence type="predicted"/>
<comment type="caution">
    <text evidence="5">The sequence shown here is derived from an EMBL/GenBank/DDBJ whole genome shotgun (WGS) entry which is preliminary data.</text>
</comment>
<dbReference type="AlphaFoldDB" id="A0AAW0UTE0"/>
<evidence type="ECO:0000256" key="4">
    <source>
        <dbReference type="SAM" id="SignalP"/>
    </source>
</evidence>
<feature type="compositionally biased region" description="Basic and acidic residues" evidence="3">
    <location>
        <begin position="25"/>
        <end position="51"/>
    </location>
</feature>
<feature type="signal peptide" evidence="4">
    <location>
        <begin position="1"/>
        <end position="16"/>
    </location>
</feature>
<feature type="region of interest" description="Disordered" evidence="3">
    <location>
        <begin position="25"/>
        <end position="66"/>
    </location>
</feature>
<evidence type="ECO:0000256" key="3">
    <source>
        <dbReference type="SAM" id="MobiDB-lite"/>
    </source>
</evidence>
<dbReference type="InterPro" id="IPR050468">
    <property type="entry name" value="Cuticle_Struct_Prot"/>
</dbReference>
<dbReference type="PROSITE" id="PS00233">
    <property type="entry name" value="CHIT_BIND_RR_1"/>
    <property type="match status" value="1"/>
</dbReference>
<dbReference type="PANTHER" id="PTHR10380:SF173">
    <property type="entry name" value="CUTICULAR PROTEIN 47EF, ISOFORM C-RELATED"/>
    <property type="match status" value="1"/>
</dbReference>